<feature type="domain" description="Helicase ATP-binding" evidence="19">
    <location>
        <begin position="165"/>
        <end position="331"/>
    </location>
</feature>
<evidence type="ECO:0000313" key="21">
    <source>
        <dbReference type="EMBL" id="KAL1374867.1"/>
    </source>
</evidence>
<dbReference type="FunFam" id="3.40.50.300:FF:001676">
    <property type="entry name" value="DExH-box ATP-dependent RNA helicase DExH7 chloroplastic"/>
    <property type="match status" value="1"/>
</dbReference>
<dbReference type="GO" id="GO:0030154">
    <property type="term" value="P:cell differentiation"/>
    <property type="evidence" value="ECO:0007669"/>
    <property type="project" value="UniProtKB-KW"/>
</dbReference>
<dbReference type="Gene3D" id="2.30.30.140">
    <property type="match status" value="1"/>
</dbReference>
<evidence type="ECO:0000256" key="6">
    <source>
        <dbReference type="ARBA" id="ARBA00022490"/>
    </source>
</evidence>
<dbReference type="GO" id="GO:0005737">
    <property type="term" value="C:cytoplasm"/>
    <property type="evidence" value="ECO:0007669"/>
    <property type="project" value="UniProtKB-SubCell"/>
</dbReference>
<evidence type="ECO:0000313" key="22">
    <source>
        <dbReference type="Proteomes" id="UP001562425"/>
    </source>
</evidence>
<dbReference type="InterPro" id="IPR013087">
    <property type="entry name" value="Znf_C2H2_type"/>
</dbReference>
<dbReference type="PROSITE" id="PS00028">
    <property type="entry name" value="ZINC_FINGER_C2H2_1"/>
    <property type="match status" value="1"/>
</dbReference>
<keyword evidence="11" id="KW-0067">ATP-binding</keyword>
<dbReference type="GO" id="GO:0005524">
    <property type="term" value="F:ATP binding"/>
    <property type="evidence" value="ECO:0007669"/>
    <property type="project" value="UniProtKB-KW"/>
</dbReference>
<keyword evidence="9" id="KW-0378">Hydrolase</keyword>
<feature type="region of interest" description="Disordered" evidence="17">
    <location>
        <begin position="100"/>
        <end position="128"/>
    </location>
</feature>
<dbReference type="Gene3D" id="2.40.50.90">
    <property type="match status" value="1"/>
</dbReference>
<dbReference type="InterPro" id="IPR014001">
    <property type="entry name" value="Helicase_ATP-bd"/>
</dbReference>
<dbReference type="PROSITE" id="PS50304">
    <property type="entry name" value="TUDOR"/>
    <property type="match status" value="1"/>
</dbReference>
<keyword evidence="5" id="KW-0217">Developmental protein</keyword>
<evidence type="ECO:0000256" key="7">
    <source>
        <dbReference type="ARBA" id="ARBA00022741"/>
    </source>
</evidence>
<comment type="function">
    <text evidence="16">Probable ATP-binding RNA helicase which plays a central role during gametogenesis by repressing transposable elements and preventing their mobilization, which is essential for the germline integrity. Acts via the piRNA metabolic process, which mediates the repression of transposable elements during meiosis by forming complexes composed of piRNAs and Piwi proteins and govern the methylation and subsequent repression of transposons.</text>
</comment>
<protein>
    <recommendedName>
        <fullName evidence="4">Probable ATP-dependent RNA helicase spindle-E</fullName>
        <ecNumber evidence="3">3.6.4.13</ecNumber>
    </recommendedName>
</protein>
<dbReference type="GO" id="GO:0003724">
    <property type="term" value="F:RNA helicase activity"/>
    <property type="evidence" value="ECO:0007669"/>
    <property type="project" value="UniProtKB-EC"/>
</dbReference>
<feature type="compositionally biased region" description="Acidic residues" evidence="17">
    <location>
        <begin position="113"/>
        <end position="127"/>
    </location>
</feature>
<keyword evidence="22" id="KW-1185">Reference proteome</keyword>
<comment type="subcellular location">
    <subcellularLocation>
        <location evidence="1">Cytoplasm</location>
    </subcellularLocation>
</comment>
<feature type="domain" description="Tudor" evidence="18">
    <location>
        <begin position="982"/>
        <end position="1047"/>
    </location>
</feature>
<keyword evidence="7" id="KW-0547">Nucleotide-binding</keyword>
<evidence type="ECO:0000259" key="18">
    <source>
        <dbReference type="PROSITE" id="PS50304"/>
    </source>
</evidence>
<comment type="similarity">
    <text evidence="2">Belongs to the DEAD box helicase family. DEAH subfamily.</text>
</comment>
<evidence type="ECO:0000256" key="9">
    <source>
        <dbReference type="ARBA" id="ARBA00022801"/>
    </source>
</evidence>
<evidence type="ECO:0000259" key="19">
    <source>
        <dbReference type="PROSITE" id="PS51192"/>
    </source>
</evidence>
<dbReference type="PROSITE" id="PS51194">
    <property type="entry name" value="HELICASE_CTER"/>
    <property type="match status" value="1"/>
</dbReference>
<evidence type="ECO:0000256" key="15">
    <source>
        <dbReference type="ARBA" id="ARBA00047984"/>
    </source>
</evidence>
<evidence type="ECO:0000256" key="11">
    <source>
        <dbReference type="ARBA" id="ARBA00022840"/>
    </source>
</evidence>
<evidence type="ECO:0000256" key="3">
    <source>
        <dbReference type="ARBA" id="ARBA00012552"/>
    </source>
</evidence>
<comment type="caution">
    <text evidence="21">The sequence shown here is derived from an EMBL/GenBank/DDBJ whole genome shotgun (WGS) entry which is preliminary data.</text>
</comment>
<dbReference type="SMART" id="SM00847">
    <property type="entry name" value="HA2"/>
    <property type="match status" value="1"/>
</dbReference>
<evidence type="ECO:0000256" key="16">
    <source>
        <dbReference type="ARBA" id="ARBA00054650"/>
    </source>
</evidence>
<evidence type="ECO:0000256" key="8">
    <source>
        <dbReference type="ARBA" id="ARBA00022782"/>
    </source>
</evidence>
<keyword evidence="12" id="KW-0744">Spermatogenesis</keyword>
<feature type="domain" description="Helicase C-terminal" evidence="20">
    <location>
        <begin position="389"/>
        <end position="565"/>
    </location>
</feature>
<dbReference type="PROSITE" id="PS51192">
    <property type="entry name" value="HELICASE_ATP_BIND_1"/>
    <property type="match status" value="1"/>
</dbReference>
<dbReference type="InterPro" id="IPR035437">
    <property type="entry name" value="SNase_OB-fold_sf"/>
</dbReference>
<dbReference type="GO" id="GO:0031047">
    <property type="term" value="P:regulatory ncRNA-mediated gene silencing"/>
    <property type="evidence" value="ECO:0007669"/>
    <property type="project" value="UniProtKB-KW"/>
</dbReference>
<name>A0ABD1CFE4_CULPP</name>
<organism evidence="21 22">
    <name type="scientific">Culex pipiens pipiens</name>
    <name type="common">Northern house mosquito</name>
    <dbReference type="NCBI Taxonomy" id="38569"/>
    <lineage>
        <taxon>Eukaryota</taxon>
        <taxon>Metazoa</taxon>
        <taxon>Ecdysozoa</taxon>
        <taxon>Arthropoda</taxon>
        <taxon>Hexapoda</taxon>
        <taxon>Insecta</taxon>
        <taxon>Pterygota</taxon>
        <taxon>Neoptera</taxon>
        <taxon>Endopterygota</taxon>
        <taxon>Diptera</taxon>
        <taxon>Nematocera</taxon>
        <taxon>Culicoidea</taxon>
        <taxon>Culicidae</taxon>
        <taxon>Culicinae</taxon>
        <taxon>Culicini</taxon>
        <taxon>Culex</taxon>
        <taxon>Culex</taxon>
    </lineage>
</organism>
<dbReference type="EC" id="3.6.4.13" evidence="3"/>
<dbReference type="PANTHER" id="PTHR18934:SF113">
    <property type="entry name" value="ATP-DEPENDENT RNA HELICASE TDRD9"/>
    <property type="match status" value="1"/>
</dbReference>
<dbReference type="Pfam" id="PF00270">
    <property type="entry name" value="DEAD"/>
    <property type="match status" value="1"/>
</dbReference>
<keyword evidence="10" id="KW-0347">Helicase</keyword>
<gene>
    <name evidence="21" type="ORF">pipiens_004799</name>
</gene>
<evidence type="ECO:0000256" key="4">
    <source>
        <dbReference type="ARBA" id="ARBA00013352"/>
    </source>
</evidence>
<evidence type="ECO:0000256" key="2">
    <source>
        <dbReference type="ARBA" id="ARBA00008792"/>
    </source>
</evidence>
<dbReference type="GO" id="GO:0016787">
    <property type="term" value="F:hydrolase activity"/>
    <property type="evidence" value="ECO:0007669"/>
    <property type="project" value="UniProtKB-KW"/>
</dbReference>
<dbReference type="PANTHER" id="PTHR18934">
    <property type="entry name" value="ATP-DEPENDENT RNA HELICASE"/>
    <property type="match status" value="1"/>
</dbReference>
<dbReference type="Pfam" id="PF00567">
    <property type="entry name" value="TUDOR"/>
    <property type="match status" value="1"/>
</dbReference>
<keyword evidence="14" id="KW-0469">Meiosis</keyword>
<keyword evidence="13" id="KW-0943">RNA-mediated gene silencing</keyword>
<dbReference type="SMART" id="SM00490">
    <property type="entry name" value="HELICc"/>
    <property type="match status" value="1"/>
</dbReference>
<dbReference type="SMART" id="SM00487">
    <property type="entry name" value="DEXDc"/>
    <property type="match status" value="1"/>
</dbReference>
<dbReference type="GO" id="GO:0007283">
    <property type="term" value="P:spermatogenesis"/>
    <property type="evidence" value="ECO:0007669"/>
    <property type="project" value="UniProtKB-KW"/>
</dbReference>
<feature type="region of interest" description="Disordered" evidence="17">
    <location>
        <begin position="1"/>
        <end position="26"/>
    </location>
</feature>
<evidence type="ECO:0000256" key="1">
    <source>
        <dbReference type="ARBA" id="ARBA00004496"/>
    </source>
</evidence>
<accession>A0ABD1CFE4</accession>
<dbReference type="GO" id="GO:0051321">
    <property type="term" value="P:meiotic cell cycle"/>
    <property type="evidence" value="ECO:0007669"/>
    <property type="project" value="UniProtKB-KW"/>
</dbReference>
<evidence type="ECO:0000256" key="10">
    <source>
        <dbReference type="ARBA" id="ARBA00022806"/>
    </source>
</evidence>
<dbReference type="InterPro" id="IPR011545">
    <property type="entry name" value="DEAD/DEAH_box_helicase_dom"/>
</dbReference>
<dbReference type="CDD" id="cd18791">
    <property type="entry name" value="SF2_C_RHA"/>
    <property type="match status" value="1"/>
</dbReference>
<dbReference type="Pfam" id="PF21010">
    <property type="entry name" value="HA2_C"/>
    <property type="match status" value="1"/>
</dbReference>
<keyword evidence="6" id="KW-0963">Cytoplasm</keyword>
<dbReference type="Pfam" id="PF00271">
    <property type="entry name" value="Helicase_C"/>
    <property type="match status" value="1"/>
</dbReference>
<dbReference type="Proteomes" id="UP001562425">
    <property type="component" value="Unassembled WGS sequence"/>
</dbReference>
<dbReference type="InterPro" id="IPR002999">
    <property type="entry name" value="Tudor"/>
</dbReference>
<keyword evidence="8" id="KW-0221">Differentiation</keyword>
<dbReference type="Gene3D" id="3.40.50.300">
    <property type="entry name" value="P-loop containing nucleotide triphosphate hydrolases"/>
    <property type="match status" value="2"/>
</dbReference>
<sequence>MQQFRRSRQRKSSQGGSRDGGATEEEAGEVLYSSAELWGIFSEYIGRFKTCKTRLDQVTLVSYMISKYGICPSGRKWAKSTLEKFIKTEENQLIEAFMDEAAGPSTSRTSNLEDVDDEGASLADEDEEHTKALKAKEMMAPLFQRYNFTMKKNDLPINWNKPEILDKIRSNAVVVLQGATGCGKTTQVPQYLLEEAFERKEYCNIIVTQPRKIAAISIARRVAQERKCDLGTLVGYKVGLKEQHNEDTRLLYVTTGVLLQSLINSKTMATYTHVILDEVHEREVDMDFLLIVVRRLLSTNSKKTKVILMSATIDAKGFSEYFKIPKKSGYLSAPVISVERPRLHVVQEFYFDDLEKLKVDFQIDYEAPGISEQMYNIAAKLVVVCDHLKGQEFGDSLEYKPSIIIFLPGINEIEKMEGALEKLIASIQNAAQRPNLLIMKLHSTLPADDQTAVFRKPGPNQRKVILSTNIAESSITVPDIKFVIDFCLQRILVTDTLTNFSTLRTEWASKSNCIQRAGRAGRLMSGRVYRLVDRRFFENNMDVSTSPEILRCPLETVVLKAKLLEMGTPPSILALAMAPPNLDDIRNTILLLKEVGAMLRTVKGNYDQLDGDLTYLGRIMSKLPLDIRISKLIILGYIFSVMEEAVTIGAGMNVKNIFLNQNSVKTYSQKMYWADGSGSDAIAILNAYTAWKSRQEQAGDTADMYNWARRMSLDRKSLIDMAELIHEVKDRLNRSGLKPVSGPNRVVWNAREKTVILKVILAGAFYPNYFIPMSVGGKELMERQSFTELGGRDPCNTVFFTGFDHERYIGPLYTVQIKKILSEGDYSKHQAMKVMYDRTTNRIFVTFLGTTDERDQRGSFMPGKVHADVYRAIKLRKLGARNRITEIRTMRQRDAIDYATSAGLGHWEDANGWVPRRKIVRNAHLSVLPPIFREKVVCQVTHVVHPNKFFLRPEDNRNKDIFREIHTQLNARQLHPFPADANFAMGQMVAAPVQENQETYARAVLRSYRNVRTTGNVSWTVFFIDYGHTAAMEETAFRQLDDSLEQLKDIPPRAFEATLTEIQPSAIISPQGSWTTESIHRFKELVLGKIFVAKVYSVVGVVASVELSRDEIRMNSELIRLKYAQYAEESYISKLDHDHRERKQREIMMDENLRNEVYRSAELTQNTYEDDELEDVNPPEDKLRCKVVLSGPHSPLETSASATIRSSVMKPVSIESDSVNSILLDSNPQDTHEKLLVAGGVNEQGNRLVLRQTSVMPNIPGFGAIMSLIFCPTAQLKKDKDETRVVTVLSGLGYDPSTGEALYPEHDMALTLDVVLNDDDITNINALRYTMDSILHTGEGQTDPKFGDASIQKLKLQVKQYIIKILEHERRFLDLRHAPNDYNWRCDLNLTAGSSSSKKMKGDFNIYDKKAIFPLLEPLNLLPVSASQLTFLKKHCHELHKLAHTDVQLPRHGITCQLCNNVLETLPQLRIHLYSKLHRDRESQIKYRSPQMY</sequence>
<dbReference type="SUPFAM" id="SSF52540">
    <property type="entry name" value="P-loop containing nucleoside triphosphate hydrolases"/>
    <property type="match status" value="1"/>
</dbReference>
<evidence type="ECO:0000256" key="12">
    <source>
        <dbReference type="ARBA" id="ARBA00022871"/>
    </source>
</evidence>
<evidence type="ECO:0000256" key="13">
    <source>
        <dbReference type="ARBA" id="ARBA00023158"/>
    </source>
</evidence>
<dbReference type="InterPro" id="IPR027417">
    <property type="entry name" value="P-loop_NTPase"/>
</dbReference>
<proteinExistence type="inferred from homology"/>
<dbReference type="SUPFAM" id="SSF63748">
    <property type="entry name" value="Tudor/PWWP/MBT"/>
    <property type="match status" value="1"/>
</dbReference>
<evidence type="ECO:0000256" key="14">
    <source>
        <dbReference type="ARBA" id="ARBA00023254"/>
    </source>
</evidence>
<dbReference type="EMBL" id="JBEHCU010012984">
    <property type="protein sequence ID" value="KAL1374867.1"/>
    <property type="molecule type" value="Genomic_DNA"/>
</dbReference>
<evidence type="ECO:0000259" key="20">
    <source>
        <dbReference type="PROSITE" id="PS51194"/>
    </source>
</evidence>
<dbReference type="Gene3D" id="1.20.120.1080">
    <property type="match status" value="1"/>
</dbReference>
<evidence type="ECO:0000256" key="17">
    <source>
        <dbReference type="SAM" id="MobiDB-lite"/>
    </source>
</evidence>
<dbReference type="InterPro" id="IPR001650">
    <property type="entry name" value="Helicase_C-like"/>
</dbReference>
<comment type="catalytic activity">
    <reaction evidence="15">
        <text>ATP + H2O = ADP + phosphate + H(+)</text>
        <dbReference type="Rhea" id="RHEA:13065"/>
        <dbReference type="ChEBI" id="CHEBI:15377"/>
        <dbReference type="ChEBI" id="CHEBI:15378"/>
        <dbReference type="ChEBI" id="CHEBI:30616"/>
        <dbReference type="ChEBI" id="CHEBI:43474"/>
        <dbReference type="ChEBI" id="CHEBI:456216"/>
        <dbReference type="EC" id="3.6.4.13"/>
    </reaction>
</comment>
<reference evidence="21 22" key="1">
    <citation type="submission" date="2024-05" db="EMBL/GenBank/DDBJ databases">
        <title>Culex pipiens pipiens assembly and annotation.</title>
        <authorList>
            <person name="Alout H."/>
            <person name="Durand T."/>
        </authorList>
    </citation>
    <scope>NUCLEOTIDE SEQUENCE [LARGE SCALE GENOMIC DNA]</scope>
    <source>
        <strain evidence="21">HA-2024</strain>
        <tissue evidence="21">Whole body</tissue>
    </source>
</reference>
<dbReference type="InterPro" id="IPR007502">
    <property type="entry name" value="Helicase-assoc_dom"/>
</dbReference>
<evidence type="ECO:0000256" key="5">
    <source>
        <dbReference type="ARBA" id="ARBA00022473"/>
    </source>
</evidence>
<feature type="compositionally biased region" description="Basic residues" evidence="17">
    <location>
        <begin position="1"/>
        <end position="11"/>
    </location>
</feature>